<gene>
    <name evidence="3" type="ORF">SAMN06264365_1251</name>
</gene>
<keyword evidence="2" id="KW-0472">Membrane</keyword>
<dbReference type="RefSeq" id="WP_179277450.1">
    <property type="nucleotide sequence ID" value="NZ_BOMU01000103.1"/>
</dbReference>
<feature type="compositionally biased region" description="Low complexity" evidence="1">
    <location>
        <begin position="1"/>
        <end position="10"/>
    </location>
</feature>
<accession>A0A239HM68</accession>
<dbReference type="EMBL" id="FZNR01000025">
    <property type="protein sequence ID" value="SNS81354.1"/>
    <property type="molecule type" value="Genomic_DNA"/>
</dbReference>
<feature type="transmembrane region" description="Helical" evidence="2">
    <location>
        <begin position="67"/>
        <end position="88"/>
    </location>
</feature>
<organism evidence="3 4">
    <name type="scientific">Actinoplanes regularis</name>
    <dbReference type="NCBI Taxonomy" id="52697"/>
    <lineage>
        <taxon>Bacteria</taxon>
        <taxon>Bacillati</taxon>
        <taxon>Actinomycetota</taxon>
        <taxon>Actinomycetes</taxon>
        <taxon>Micromonosporales</taxon>
        <taxon>Micromonosporaceae</taxon>
        <taxon>Actinoplanes</taxon>
    </lineage>
</organism>
<protein>
    <submittedName>
        <fullName evidence="3">Uncharacterized protein</fullName>
    </submittedName>
</protein>
<keyword evidence="4" id="KW-1185">Reference proteome</keyword>
<keyword evidence="2" id="KW-1133">Transmembrane helix</keyword>
<feature type="compositionally biased region" description="Low complexity" evidence="1">
    <location>
        <begin position="28"/>
        <end position="40"/>
    </location>
</feature>
<sequence>MSDPGQQTPPQAAPPADPSGVGSPPGSEAAAEPIEIQQAPFNLLSDDQDERPESESLTPGRRRTRTIVLSSLLAVGVAGIGLLGWFSWQINSQRNVVLNPPARVGDLTLDTSENAHETADYLQTALSAEVDLDKTVGAVYNGGGEKDVLFFGGTTVLWSPEKDLETSFELISDEQGAVTGLHDVDAGSLGGTMKCGTTKTESGDLSVCGWADHGSLALAMFPNRPESEAAPLMRQLREAIQTRD</sequence>
<evidence type="ECO:0000256" key="1">
    <source>
        <dbReference type="SAM" id="MobiDB-lite"/>
    </source>
</evidence>
<dbReference type="AlphaFoldDB" id="A0A239HM68"/>
<evidence type="ECO:0000313" key="4">
    <source>
        <dbReference type="Proteomes" id="UP000198415"/>
    </source>
</evidence>
<feature type="region of interest" description="Disordered" evidence="1">
    <location>
        <begin position="1"/>
        <end position="60"/>
    </location>
</feature>
<keyword evidence="2" id="KW-0812">Transmembrane</keyword>
<name>A0A239HM68_9ACTN</name>
<dbReference type="Proteomes" id="UP000198415">
    <property type="component" value="Unassembled WGS sequence"/>
</dbReference>
<proteinExistence type="predicted"/>
<evidence type="ECO:0000313" key="3">
    <source>
        <dbReference type="EMBL" id="SNS81354.1"/>
    </source>
</evidence>
<evidence type="ECO:0000256" key="2">
    <source>
        <dbReference type="SAM" id="Phobius"/>
    </source>
</evidence>
<reference evidence="3 4" key="1">
    <citation type="submission" date="2017-06" db="EMBL/GenBank/DDBJ databases">
        <authorList>
            <person name="Kim H.J."/>
            <person name="Triplett B.A."/>
        </authorList>
    </citation>
    <scope>NUCLEOTIDE SEQUENCE [LARGE SCALE GENOMIC DNA]</scope>
    <source>
        <strain evidence="3 4">DSM 43151</strain>
    </source>
</reference>